<accession>A0A2I2KQE8</accession>
<evidence type="ECO:0000313" key="2">
    <source>
        <dbReference type="EMBL" id="SNQ47856.1"/>
    </source>
</evidence>
<feature type="region of interest" description="Disordered" evidence="1">
    <location>
        <begin position="1"/>
        <end position="88"/>
    </location>
</feature>
<proteinExistence type="predicted"/>
<keyword evidence="3" id="KW-1185">Reference proteome</keyword>
<sequence>MVATVDDTTTASSPASYAESTEFGSPYFPSSAYPRYGWRGAKQRTADTNRWSTGRSPGRGVVSEHALRSGSRPVARHRSRCSRGAGRP</sequence>
<feature type="compositionally biased region" description="Polar residues" evidence="1">
    <location>
        <begin position="1"/>
        <end position="23"/>
    </location>
</feature>
<evidence type="ECO:0000313" key="3">
    <source>
        <dbReference type="Proteomes" id="UP000234331"/>
    </source>
</evidence>
<reference evidence="2 3" key="1">
    <citation type="submission" date="2017-06" db="EMBL/GenBank/DDBJ databases">
        <authorList>
            <person name="Kim H.J."/>
            <person name="Triplett B.A."/>
        </authorList>
    </citation>
    <scope>NUCLEOTIDE SEQUENCE [LARGE SCALE GENOMIC DNA]</scope>
    <source>
        <strain evidence="2">FRACA_ARgP5</strain>
    </source>
</reference>
<dbReference type="AlphaFoldDB" id="A0A2I2KQE8"/>
<organism evidence="2 3">
    <name type="scientific">Frankia canadensis</name>
    <dbReference type="NCBI Taxonomy" id="1836972"/>
    <lineage>
        <taxon>Bacteria</taxon>
        <taxon>Bacillati</taxon>
        <taxon>Actinomycetota</taxon>
        <taxon>Actinomycetes</taxon>
        <taxon>Frankiales</taxon>
        <taxon>Frankiaceae</taxon>
        <taxon>Frankia</taxon>
    </lineage>
</organism>
<dbReference type="Proteomes" id="UP000234331">
    <property type="component" value="Unassembled WGS sequence"/>
</dbReference>
<evidence type="ECO:0000256" key="1">
    <source>
        <dbReference type="SAM" id="MobiDB-lite"/>
    </source>
</evidence>
<feature type="compositionally biased region" description="Polar residues" evidence="1">
    <location>
        <begin position="46"/>
        <end position="55"/>
    </location>
</feature>
<dbReference type="EMBL" id="FZMO01000118">
    <property type="protein sequence ID" value="SNQ47856.1"/>
    <property type="molecule type" value="Genomic_DNA"/>
</dbReference>
<gene>
    <name evidence="2" type="ORF">FRACA_2040003</name>
</gene>
<protein>
    <submittedName>
        <fullName evidence="2">Uncharacterized protein</fullName>
    </submittedName>
</protein>
<name>A0A2I2KQE8_9ACTN</name>